<dbReference type="RefSeq" id="WP_142831270.1">
    <property type="nucleotide sequence ID" value="NZ_CP117268.1"/>
</dbReference>
<sequence>MKLSDMAFPLGVGRPPKLAVIAAQFASTVARAAMESPVYRCVRSAFFGGFERGDIVPRALARDAVPQGKIQLTVT</sequence>
<evidence type="ECO:0000313" key="1">
    <source>
        <dbReference type="EMBL" id="WFS25255.1"/>
    </source>
</evidence>
<organism evidence="1 2">
    <name type="scientific">Rhizobium rhododendri</name>
    <dbReference type="NCBI Taxonomy" id="2506430"/>
    <lineage>
        <taxon>Bacteria</taxon>
        <taxon>Pseudomonadati</taxon>
        <taxon>Pseudomonadota</taxon>
        <taxon>Alphaproteobacteria</taxon>
        <taxon>Hyphomicrobiales</taxon>
        <taxon>Rhizobiaceae</taxon>
        <taxon>Rhizobium/Agrobacterium group</taxon>
        <taxon>Rhizobium</taxon>
    </lineage>
</organism>
<proteinExistence type="predicted"/>
<accession>A0ABY8IQL8</accession>
<gene>
    <name evidence="1" type="ORF">PR018_23780</name>
</gene>
<dbReference type="Proteomes" id="UP000318939">
    <property type="component" value="Plasmid unnamed1"/>
</dbReference>
<keyword evidence="1" id="KW-0614">Plasmid</keyword>
<reference evidence="1 2" key="2">
    <citation type="journal article" date="2023" name="MicrobiologyOpen">
        <title>Genomics of the tumorigenes clade of the family Rhizobiaceae and description of Rhizobium rhododendri sp. nov.</title>
        <authorList>
            <person name="Kuzmanovic N."/>
            <person name="diCenzo G.C."/>
            <person name="Bunk B."/>
            <person name="Sproeer C."/>
            <person name="Fruehling A."/>
            <person name="Neumann-Schaal M."/>
            <person name="Overmann J."/>
            <person name="Smalla K."/>
        </authorList>
    </citation>
    <scope>NUCLEOTIDE SEQUENCE [LARGE SCALE GENOMIC DNA]</scope>
    <source>
        <strain evidence="2">rho-6.2</strain>
        <plasmid evidence="1 2">unnamed1</plasmid>
    </source>
</reference>
<dbReference type="EMBL" id="CP117268">
    <property type="protein sequence ID" value="WFS25255.1"/>
    <property type="molecule type" value="Genomic_DNA"/>
</dbReference>
<reference evidence="1 2" key="1">
    <citation type="journal article" date="2019" name="Phytopathology">
        <title>A Novel Group of Rhizobium tumorigenes-Like Agrobacteria Associated with Crown Gall Disease of Rhododendron and Blueberry.</title>
        <authorList>
            <person name="Kuzmanovic N."/>
            <person name="Behrens P."/>
            <person name="Idczak E."/>
            <person name="Wagner S."/>
            <person name="Gotz M."/>
            <person name="Sproer C."/>
            <person name="Bunk B."/>
            <person name="Overmann J."/>
            <person name="Smalla K."/>
        </authorList>
    </citation>
    <scope>NUCLEOTIDE SEQUENCE [LARGE SCALE GENOMIC DNA]</scope>
    <source>
        <strain evidence="2">rho-6.2</strain>
    </source>
</reference>
<evidence type="ECO:0000313" key="2">
    <source>
        <dbReference type="Proteomes" id="UP000318939"/>
    </source>
</evidence>
<geneLocation type="plasmid" evidence="1 2">
    <name>unnamed1</name>
</geneLocation>
<name>A0ABY8IQL8_9HYPH</name>
<keyword evidence="2" id="KW-1185">Reference proteome</keyword>
<protein>
    <submittedName>
        <fullName evidence="1">Uncharacterized protein</fullName>
    </submittedName>
</protein>